<evidence type="ECO:0000256" key="4">
    <source>
        <dbReference type="SAM" id="Phobius"/>
    </source>
</evidence>
<dbReference type="PROSITE" id="PS50076">
    <property type="entry name" value="DNAJ_2"/>
    <property type="match status" value="1"/>
</dbReference>
<keyword evidence="1" id="KW-0235">DNA replication</keyword>
<keyword evidence="7" id="KW-1185">Reference proteome</keyword>
<keyword evidence="4" id="KW-1133">Transmembrane helix</keyword>
<evidence type="ECO:0000256" key="3">
    <source>
        <dbReference type="SAM" id="MobiDB-lite"/>
    </source>
</evidence>
<dbReference type="InterPro" id="IPR011990">
    <property type="entry name" value="TPR-like_helical_dom_sf"/>
</dbReference>
<dbReference type="SUPFAM" id="SSF46565">
    <property type="entry name" value="Chaperone J-domain"/>
    <property type="match status" value="1"/>
</dbReference>
<reference evidence="6 7" key="1">
    <citation type="submission" date="2021-03" db="EMBL/GenBank/DDBJ databases">
        <title>Genomic Encyclopedia of Type Strains, Phase IV (KMG-IV): sequencing the most valuable type-strain genomes for metagenomic binning, comparative biology and taxonomic classification.</title>
        <authorList>
            <person name="Goeker M."/>
        </authorList>
    </citation>
    <scope>NUCLEOTIDE SEQUENCE [LARGE SCALE GENOMIC DNA]</scope>
    <source>
        <strain evidence="6 7">DSM 14349</strain>
    </source>
</reference>
<proteinExistence type="predicted"/>
<name>A0ABS4FSA3_9BACL</name>
<dbReference type="Gene3D" id="1.10.287.110">
    <property type="entry name" value="DnaJ domain"/>
    <property type="match status" value="1"/>
</dbReference>
<dbReference type="RefSeq" id="WP_210089039.1">
    <property type="nucleotide sequence ID" value="NZ_JAGGKG010000008.1"/>
</dbReference>
<dbReference type="EMBL" id="JAGGKG010000008">
    <property type="protein sequence ID" value="MBP1905416.1"/>
    <property type="molecule type" value="Genomic_DNA"/>
</dbReference>
<evidence type="ECO:0000256" key="1">
    <source>
        <dbReference type="ARBA" id="ARBA00022705"/>
    </source>
</evidence>
<organism evidence="6 7">
    <name type="scientific">Paenibacillus turicensis</name>
    <dbReference type="NCBI Taxonomy" id="160487"/>
    <lineage>
        <taxon>Bacteria</taxon>
        <taxon>Bacillati</taxon>
        <taxon>Bacillota</taxon>
        <taxon>Bacilli</taxon>
        <taxon>Bacillales</taxon>
        <taxon>Paenibacillaceae</taxon>
        <taxon>Paenibacillus</taxon>
    </lineage>
</organism>
<feature type="region of interest" description="Disordered" evidence="3">
    <location>
        <begin position="80"/>
        <end position="119"/>
    </location>
</feature>
<dbReference type="Gene3D" id="1.25.40.10">
    <property type="entry name" value="Tetratricopeptide repeat domain"/>
    <property type="match status" value="1"/>
</dbReference>
<feature type="transmembrane region" description="Helical" evidence="4">
    <location>
        <begin position="427"/>
        <end position="444"/>
    </location>
</feature>
<dbReference type="InterPro" id="IPR036869">
    <property type="entry name" value="J_dom_sf"/>
</dbReference>
<comment type="caution">
    <text evidence="6">The sequence shown here is derived from an EMBL/GenBank/DDBJ whole genome shotgun (WGS) entry which is preliminary data.</text>
</comment>
<feature type="domain" description="J" evidence="5">
    <location>
        <begin position="2"/>
        <end position="62"/>
    </location>
</feature>
<sequence>MSPWKRLQLEPTHDAKAIRRAYAQQLKRYHPEEDPEGYQQLRQAYEQIMTEIKTQAVYSPPFSEPQEEEDLQDTDILNNAKGIDDRDSFDRDEQEEDPITTPPRLWLQDDGHEPPQYSNQENEAVASPLITSSGRADLLLSNFKKQLVELYNDFPSRLQLEKWRTLFDSDICWDLQHRTALIINLIEVLDQHRYLPQQVWHTIEELFEFKAFWSEERKHGAYIHEHFPEFQDYYLSQLNEPALSYDGLLTLNGQQGADFVQLRDQGYRALQKQSLIEARYFLKQAYAIYDQDQDVIRLLLECELQYKHSEQALALAEKLIEISPKQIDGYMYKANLLFSNNNYTEAAGVYLHIKMYWPQNMDAKIKLAECFIYMKQEKLARKQLLALQRAMPDAPNGHLFKINELLFQFELIKEHKTVQFYRNYDRFMQFVAIVMLIVFLYIFFSK</sequence>
<dbReference type="InterPro" id="IPR001623">
    <property type="entry name" value="DnaJ_domain"/>
</dbReference>
<keyword evidence="4" id="KW-0812">Transmembrane</keyword>
<feature type="compositionally biased region" description="Basic and acidic residues" evidence="3">
    <location>
        <begin position="82"/>
        <end position="91"/>
    </location>
</feature>
<accession>A0ABS4FSA3</accession>
<keyword evidence="2" id="KW-0346">Stress response</keyword>
<keyword evidence="4" id="KW-0472">Membrane</keyword>
<evidence type="ECO:0000256" key="2">
    <source>
        <dbReference type="ARBA" id="ARBA00023016"/>
    </source>
</evidence>
<evidence type="ECO:0000313" key="6">
    <source>
        <dbReference type="EMBL" id="MBP1905416.1"/>
    </source>
</evidence>
<evidence type="ECO:0000313" key="7">
    <source>
        <dbReference type="Proteomes" id="UP001519272"/>
    </source>
</evidence>
<gene>
    <name evidence="6" type="ORF">J2Z32_002046</name>
</gene>
<dbReference type="SMART" id="SM00271">
    <property type="entry name" value="DnaJ"/>
    <property type="match status" value="1"/>
</dbReference>
<dbReference type="SUPFAM" id="SSF48452">
    <property type="entry name" value="TPR-like"/>
    <property type="match status" value="1"/>
</dbReference>
<dbReference type="CDD" id="cd06257">
    <property type="entry name" value="DnaJ"/>
    <property type="match status" value="1"/>
</dbReference>
<dbReference type="Proteomes" id="UP001519272">
    <property type="component" value="Unassembled WGS sequence"/>
</dbReference>
<evidence type="ECO:0000259" key="5">
    <source>
        <dbReference type="PROSITE" id="PS50076"/>
    </source>
</evidence>
<protein>
    <recommendedName>
        <fullName evidence="5">J domain-containing protein</fullName>
    </recommendedName>
</protein>